<dbReference type="InterPro" id="IPR011765">
    <property type="entry name" value="Pept_M16_N"/>
</dbReference>
<proteinExistence type="inferred from homology"/>
<evidence type="ECO:0000256" key="10">
    <source>
        <dbReference type="ARBA" id="ARBA00023049"/>
    </source>
</evidence>
<dbReference type="NCBIfam" id="TIGR02110">
    <property type="entry name" value="PQQ_syn_pqqF"/>
    <property type="match status" value="1"/>
</dbReference>
<accession>B2VL09</accession>
<dbReference type="GO" id="GO:0018189">
    <property type="term" value="P:pyrroloquinoline quinone biosynthetic process"/>
    <property type="evidence" value="ECO:0007669"/>
    <property type="project" value="UniProtKB-UniPathway"/>
</dbReference>
<dbReference type="Proteomes" id="UP000001726">
    <property type="component" value="Chromosome"/>
</dbReference>
<protein>
    <recommendedName>
        <fullName evidence="4">Coenzyme PQQ synthesis protein F</fullName>
    </recommendedName>
    <alternativeName>
        <fullName evidence="12">Pyrroloquinoline quinone biosynthesis protein F</fullName>
    </alternativeName>
</protein>
<keyword evidence="7 17" id="KW-0378">Hydrolase</keyword>
<dbReference type="GO" id="GO:0008270">
    <property type="term" value="F:zinc ion binding"/>
    <property type="evidence" value="ECO:0007669"/>
    <property type="project" value="InterPro"/>
</dbReference>
<keyword evidence="18" id="KW-1185">Reference proteome</keyword>
<evidence type="ECO:0000313" key="18">
    <source>
        <dbReference type="Proteomes" id="UP000001726"/>
    </source>
</evidence>
<dbReference type="STRING" id="465817.ETA_28850"/>
<dbReference type="Pfam" id="PF00675">
    <property type="entry name" value="Peptidase_M16"/>
    <property type="match status" value="1"/>
</dbReference>
<evidence type="ECO:0000259" key="13">
    <source>
        <dbReference type="Pfam" id="PF00675"/>
    </source>
</evidence>
<comment type="function">
    <text evidence="11">Required for coenzyme pyrroloquinoline quinone (PQQ) biosynthesis. It is thought that this protein is a protease that cleaves peptides bond in a small peptide (gene pqqA), providing the glutamate and tyrosine residues which are necessary for the synthesis of PQQ.</text>
</comment>
<dbReference type="InterPro" id="IPR001431">
    <property type="entry name" value="Pept_M16_Zn_BS"/>
</dbReference>
<dbReference type="InterPro" id="IPR050626">
    <property type="entry name" value="Peptidase_M16"/>
</dbReference>
<evidence type="ECO:0000256" key="7">
    <source>
        <dbReference type="ARBA" id="ARBA00022801"/>
    </source>
</evidence>
<dbReference type="SUPFAM" id="SSF63411">
    <property type="entry name" value="LuxS/MPP-like metallohydrolase"/>
    <property type="match status" value="2"/>
</dbReference>
<comment type="pathway">
    <text evidence="2">Cofactor biosynthesis; pyrroloquinoline quinone biosynthesis.</text>
</comment>
<evidence type="ECO:0000256" key="5">
    <source>
        <dbReference type="ARBA" id="ARBA00022670"/>
    </source>
</evidence>
<dbReference type="Pfam" id="PF22454">
    <property type="entry name" value="PQQ_syn_pqqF_N_2"/>
    <property type="match status" value="1"/>
</dbReference>
<dbReference type="KEGG" id="eta:ETA_28850"/>
<organism evidence="17 18">
    <name type="scientific">Erwinia tasmaniensis (strain DSM 17950 / CFBP 7177 / CIP 109463 / NCPPB 4357 / Et1/99)</name>
    <dbReference type="NCBI Taxonomy" id="465817"/>
    <lineage>
        <taxon>Bacteria</taxon>
        <taxon>Pseudomonadati</taxon>
        <taxon>Pseudomonadota</taxon>
        <taxon>Gammaproteobacteria</taxon>
        <taxon>Enterobacterales</taxon>
        <taxon>Erwiniaceae</taxon>
        <taxon>Erwinia</taxon>
    </lineage>
</organism>
<evidence type="ECO:0000256" key="1">
    <source>
        <dbReference type="ARBA" id="ARBA00001947"/>
    </source>
</evidence>
<keyword evidence="6" id="KW-0479">Metal-binding</keyword>
<name>B2VL09_ERWT9</name>
<dbReference type="InterPro" id="IPR054733">
    <property type="entry name" value="PqqF_C_3"/>
</dbReference>
<evidence type="ECO:0000256" key="8">
    <source>
        <dbReference type="ARBA" id="ARBA00022833"/>
    </source>
</evidence>
<evidence type="ECO:0000256" key="11">
    <source>
        <dbReference type="ARBA" id="ARBA00024932"/>
    </source>
</evidence>
<dbReference type="MEROPS" id="M16.006"/>
<feature type="domain" description="Peptidase M16 N-terminal" evidence="13">
    <location>
        <begin position="13"/>
        <end position="132"/>
    </location>
</feature>
<reference evidence="17 18" key="1">
    <citation type="journal article" date="2008" name="Environ. Microbiol.">
        <title>The genome of Erwinia tasmaniensis strain Et1/99, a non-pathogenic bacterium in the genus Erwinia.</title>
        <authorList>
            <person name="Kube M."/>
            <person name="Migdoll A.M."/>
            <person name="Mueller I."/>
            <person name="Kuhl H."/>
            <person name="Beck A."/>
            <person name="Reinhardt R."/>
            <person name="Geider K."/>
        </authorList>
    </citation>
    <scope>NUCLEOTIDE SEQUENCE [LARGE SCALE GENOMIC DNA]</scope>
    <source>
        <strain evidence="18">DSM 17950 / CFBP 7177 / CIP 109463 / NCPPB 4357 / Et1/99</strain>
    </source>
</reference>
<keyword evidence="5" id="KW-0645">Protease</keyword>
<dbReference type="PANTHER" id="PTHR43690">
    <property type="entry name" value="NARDILYSIN"/>
    <property type="match status" value="1"/>
</dbReference>
<dbReference type="InterPro" id="IPR054734">
    <property type="entry name" value="PqqF-like_C_4"/>
</dbReference>
<dbReference type="PANTHER" id="PTHR43690:SF18">
    <property type="entry name" value="INSULIN-DEGRADING ENZYME-RELATED"/>
    <property type="match status" value="1"/>
</dbReference>
<dbReference type="Gene3D" id="3.30.830.10">
    <property type="entry name" value="Metalloenzyme, LuxS/M16 peptidase-like"/>
    <property type="match status" value="2"/>
</dbReference>
<dbReference type="RefSeq" id="WP_012442586.1">
    <property type="nucleotide sequence ID" value="NC_010694.1"/>
</dbReference>
<evidence type="ECO:0000259" key="16">
    <source>
        <dbReference type="Pfam" id="PF22456"/>
    </source>
</evidence>
<evidence type="ECO:0000259" key="15">
    <source>
        <dbReference type="Pfam" id="PF22455"/>
    </source>
</evidence>
<dbReference type="eggNOG" id="COG1025">
    <property type="taxonomic scope" value="Bacteria"/>
</dbReference>
<dbReference type="InterPro" id="IPR054740">
    <property type="entry name" value="PqqF_N_2"/>
</dbReference>
<dbReference type="GO" id="GO:0004222">
    <property type="term" value="F:metalloendopeptidase activity"/>
    <property type="evidence" value="ECO:0007669"/>
    <property type="project" value="InterPro"/>
</dbReference>
<feature type="domain" description="Coenzyme PQQ synthesis protein F-like C-terminal lobe" evidence="16">
    <location>
        <begin position="649"/>
        <end position="748"/>
    </location>
</feature>
<evidence type="ECO:0000256" key="3">
    <source>
        <dbReference type="ARBA" id="ARBA00007261"/>
    </source>
</evidence>
<evidence type="ECO:0000256" key="6">
    <source>
        <dbReference type="ARBA" id="ARBA00022723"/>
    </source>
</evidence>
<dbReference type="GO" id="GO:0006508">
    <property type="term" value="P:proteolysis"/>
    <property type="evidence" value="ECO:0007669"/>
    <property type="project" value="UniProtKB-KW"/>
</dbReference>
<keyword evidence="10" id="KW-0482">Metalloprotease</keyword>
<evidence type="ECO:0000256" key="9">
    <source>
        <dbReference type="ARBA" id="ARBA00022905"/>
    </source>
</evidence>
<evidence type="ECO:0000256" key="2">
    <source>
        <dbReference type="ARBA" id="ARBA00004886"/>
    </source>
</evidence>
<evidence type="ECO:0000256" key="12">
    <source>
        <dbReference type="ARBA" id="ARBA00030977"/>
    </source>
</evidence>
<keyword evidence="8" id="KW-0862">Zinc</keyword>
<evidence type="ECO:0000313" key="17">
    <source>
        <dbReference type="EMBL" id="CAO97931.1"/>
    </source>
</evidence>
<keyword evidence="9" id="KW-0884">PQQ biosynthesis</keyword>
<dbReference type="PROSITE" id="PS00143">
    <property type="entry name" value="INSULINASE"/>
    <property type="match status" value="1"/>
</dbReference>
<dbReference type="HOGENOM" id="CLU_021089_0_0_6"/>
<dbReference type="EMBL" id="CU468135">
    <property type="protein sequence ID" value="CAO97931.1"/>
    <property type="molecule type" value="Genomic_DNA"/>
</dbReference>
<dbReference type="Pfam" id="PF22456">
    <property type="entry name" value="PqqF-like_C_4"/>
    <property type="match status" value="1"/>
</dbReference>
<comment type="cofactor">
    <cofactor evidence="1">
        <name>Zn(2+)</name>
        <dbReference type="ChEBI" id="CHEBI:29105"/>
    </cofactor>
</comment>
<dbReference type="OrthoDB" id="9811314at2"/>
<comment type="similarity">
    <text evidence="3">Belongs to the peptidase M16 family.</text>
</comment>
<gene>
    <name evidence="17" type="primary">pqqF</name>
    <name evidence="17" type="ordered locus">ETA_28850</name>
</gene>
<sequence>MEPLRRRLENGLRVALISDAQAVHASALLQVDVGSHHEPDNWPGLAHLLEHLLFAGSRDYQDDDRLMAWLPAQGGRLNATTHGSSTAFFCECPPPLLASSLARLSDMLLAPLLAEKAIRQEVATIDAECRLLAGHQDTLCDAAQSRAFTAHPWQRFHIGNAASFGDDGPALRLALRQFHQRYYHAANITLWLQGPQSPEALWQMARQYGSAFAAVGPRPPALPLLHYSPQRDIDLQLAGAPRLRLSFLLDRPRGGELTLLRQLWLDEAAGGLMATLRARNLCDGARLLLPYQSALQTLVSFDIVLVDESQAAEVEGWVHGWLQRLTTLAAEPRQHYVRLARRQFAALPSMDRLRERAFGFAPPPMQKGGGFGLLAQLSAARLARLWIGAQKSVPRCRVQGFSLNCAAQTRAPVKAHLPAEERVFFQSNQRSMRISLPEARVALNHQRADKNRAALLLSPLDDLPPPWGVIMQSSLRALAADCVHQGGDLRVSCQEGLWVIQLCGSPALMIRMLASLNQQLCGITPATIAQGEREYRRQQQAQREDIAVRALLNALPVLLRASHYQPAEQPLPRLAWQAVLDGGDEALCRSLSHLLTSFPGRVNPPHWAQPQPPVPQPEYQVATASRDAVLLRFCPLVENSAQCMAAWQLLALIYQPAFFQQLRVEQNIGYVVSCRFYQAAGRSGVLFALQSPHVSTADLSAYIDSFLVGISEALAAISVDTLREKAALLLDQQQREPADFQQESLRRWLAAQQPRPHPDEVAVQALTPAHLSDYHQRLIADRQNAWTLIGTEVDSL</sequence>
<evidence type="ECO:0000256" key="4">
    <source>
        <dbReference type="ARBA" id="ARBA00015088"/>
    </source>
</evidence>
<feature type="domain" description="Coenzyme PQQ synthesis protein F N-terminal lobe" evidence="14">
    <location>
        <begin position="241"/>
        <end position="385"/>
    </location>
</feature>
<dbReference type="UniPathway" id="UPA00539"/>
<dbReference type="Pfam" id="PF22455">
    <property type="entry name" value="PqqF_C_3"/>
    <property type="match status" value="1"/>
</dbReference>
<feature type="domain" description="Coenzyme PQQ synthesis protein F C-terminal lobe" evidence="15">
    <location>
        <begin position="470"/>
        <end position="565"/>
    </location>
</feature>
<evidence type="ECO:0000259" key="14">
    <source>
        <dbReference type="Pfam" id="PF22454"/>
    </source>
</evidence>
<dbReference type="InterPro" id="IPR011844">
    <property type="entry name" value="PQQ_synth_PqqF"/>
</dbReference>
<dbReference type="AlphaFoldDB" id="B2VL09"/>
<dbReference type="InterPro" id="IPR011249">
    <property type="entry name" value="Metalloenz_LuxS/M16"/>
</dbReference>